<organism evidence="1 2">
    <name type="scientific">Malassezia globosa (strain ATCC MYA-4612 / CBS 7966)</name>
    <name type="common">Dandruff-associated fungus</name>
    <dbReference type="NCBI Taxonomy" id="425265"/>
    <lineage>
        <taxon>Eukaryota</taxon>
        <taxon>Fungi</taxon>
        <taxon>Dikarya</taxon>
        <taxon>Basidiomycota</taxon>
        <taxon>Ustilaginomycotina</taxon>
        <taxon>Malasseziomycetes</taxon>
        <taxon>Malasseziales</taxon>
        <taxon>Malasseziaceae</taxon>
        <taxon>Malassezia</taxon>
    </lineage>
</organism>
<proteinExistence type="predicted"/>
<comment type="caution">
    <text evidence="1">The sequence shown here is derived from an EMBL/GenBank/DDBJ whole genome shotgun (WGS) entry which is preliminary data.</text>
</comment>
<sequence>MLLAEALAERAKAQRRYEQLMQRLLRVVRVQEGNQPVEEPNELLVSANGILDRMDWLI</sequence>
<dbReference type="InterPro" id="IPR047741">
    <property type="entry name" value="DIP1984-like"/>
</dbReference>
<dbReference type="Pfam" id="PF20935">
    <property type="entry name" value="DUF6847"/>
    <property type="match status" value="1"/>
</dbReference>
<evidence type="ECO:0000313" key="2">
    <source>
        <dbReference type="Proteomes" id="UP000008837"/>
    </source>
</evidence>
<accession>A8QEL3</accession>
<gene>
    <name evidence="1" type="ORF">MGL_4272</name>
</gene>
<dbReference type="Gene3D" id="6.10.320.10">
    <property type="match status" value="1"/>
</dbReference>
<dbReference type="InParanoid" id="A8QEL3"/>
<reference evidence="1 2" key="1">
    <citation type="journal article" date="2007" name="Proc. Natl. Acad. Sci. U.S.A.">
        <title>Dandruff-associated Malassezia genomes reveal convergent and divergent virulence traits shared with plant and human fungal pathogens.</title>
        <authorList>
            <person name="Xu J."/>
            <person name="Saunders C.W."/>
            <person name="Hu P."/>
            <person name="Grant R.A."/>
            <person name="Boekhout T."/>
            <person name="Kuramae E.E."/>
            <person name="Kronstad J.W."/>
            <person name="Deangelis Y.M."/>
            <person name="Reeder N.L."/>
            <person name="Johnstone K.R."/>
            <person name="Leland M."/>
            <person name="Fieno A.M."/>
            <person name="Begley W.M."/>
            <person name="Sun Y."/>
            <person name="Lacey M.P."/>
            <person name="Chaudhary T."/>
            <person name="Keough T."/>
            <person name="Chu L."/>
            <person name="Sears R."/>
            <person name="Yuan B."/>
            <person name="Dawson T.L.Jr."/>
        </authorList>
    </citation>
    <scope>NUCLEOTIDE SEQUENCE [LARGE SCALE GENOMIC DNA]</scope>
    <source>
        <strain evidence="2">ATCC MYA-4612 / CBS 7966</strain>
    </source>
</reference>
<dbReference type="VEuPathDB" id="FungiDB:MGL_4272"/>
<dbReference type="KEGG" id="mgl:MGL_4272"/>
<dbReference type="GeneID" id="5852896"/>
<dbReference type="Proteomes" id="UP000008837">
    <property type="component" value="Unassembled WGS sequence"/>
</dbReference>
<dbReference type="RefSeq" id="XP_001728588.1">
    <property type="nucleotide sequence ID" value="XM_001728536.1"/>
</dbReference>
<keyword evidence="2" id="KW-1185">Reference proteome</keyword>
<protein>
    <submittedName>
        <fullName evidence="1">Uncharacterized protein</fullName>
    </submittedName>
</protein>
<dbReference type="AlphaFoldDB" id="A8QEL3"/>
<dbReference type="EMBL" id="AAYY01000036">
    <property type="protein sequence ID" value="EDP41374.1"/>
    <property type="molecule type" value="Genomic_DNA"/>
</dbReference>
<evidence type="ECO:0000313" key="1">
    <source>
        <dbReference type="EMBL" id="EDP41374.1"/>
    </source>
</evidence>
<name>A8QEL3_MALGO</name>
<dbReference type="OrthoDB" id="4009151at2759"/>